<name>A0A9N6WZM4_9VIRU</name>
<accession>A0A9N6WZM4</accession>
<protein>
    <submittedName>
        <fullName evidence="1">Uncharacterized protein</fullName>
    </submittedName>
</protein>
<evidence type="ECO:0000313" key="1">
    <source>
        <dbReference type="EMBL" id="CAI3971270.1"/>
    </source>
</evidence>
<gene>
    <name evidence="1" type="ORF">ORM20_00221</name>
</gene>
<sequence length="70" mass="8075">MNSPRKGKALISLRVRKIGTSKRFTTRLFVKESDLSTDIIDRLRAKYPGIVLGINWTQFRILRGTMIHDS</sequence>
<proteinExistence type="predicted"/>
<reference evidence="1" key="1">
    <citation type="submission" date="2022-10" db="EMBL/GenBank/DDBJ databases">
        <authorList>
            <person name="Meaden S."/>
        </authorList>
    </citation>
    <scope>NUCLEOTIDE SEQUENCE</scope>
</reference>
<dbReference type="EMBL" id="OX359470">
    <property type="protein sequence ID" value="CAI3971270.1"/>
    <property type="molecule type" value="Genomic_DNA"/>
</dbReference>
<organism evidence="1">
    <name type="scientific">Ochrobactrum phage ORM_20</name>
    <dbReference type="NCBI Taxonomy" id="2985243"/>
    <lineage>
        <taxon>Viruses</taxon>
    </lineage>
</organism>